<feature type="region of interest" description="Disordered" evidence="6">
    <location>
        <begin position="1"/>
        <end position="41"/>
    </location>
</feature>
<keyword evidence="8" id="KW-1185">Reference proteome</keyword>
<evidence type="ECO:0000313" key="8">
    <source>
        <dbReference type="Proteomes" id="UP000677898"/>
    </source>
</evidence>
<dbReference type="EMBL" id="CP046729">
    <property type="protein sequence ID" value="QUP54405.1"/>
    <property type="molecule type" value="Genomic_DNA"/>
</dbReference>
<dbReference type="Proteomes" id="UP000677898">
    <property type="component" value="Chromosome"/>
</dbReference>
<gene>
    <name evidence="5" type="primary">darP</name>
    <name evidence="7" type="ORF">GO998_11920</name>
</gene>
<proteinExistence type="inferred from homology"/>
<dbReference type="SUPFAM" id="SSF158710">
    <property type="entry name" value="PSPTO4464-like"/>
    <property type="match status" value="1"/>
</dbReference>
<dbReference type="HAMAP" id="MF_00765">
    <property type="entry name" value="DarP"/>
    <property type="match status" value="1"/>
</dbReference>
<keyword evidence="4 5" id="KW-0694">RNA-binding</keyword>
<feature type="region of interest" description="Disordered" evidence="6">
    <location>
        <begin position="165"/>
        <end position="208"/>
    </location>
</feature>
<dbReference type="PANTHER" id="PTHR38101:SF1">
    <property type="entry name" value="UPF0307 PROTEIN YJGA"/>
    <property type="match status" value="1"/>
</dbReference>
<keyword evidence="1 5" id="KW-0963">Cytoplasm</keyword>
<comment type="subcellular location">
    <subcellularLocation>
        <location evidence="5">Cytoplasm</location>
    </subcellularLocation>
    <text evidence="5">Associates with late stage pre-50S ribosomal subunits.</text>
</comment>
<feature type="compositionally biased region" description="Acidic residues" evidence="6">
    <location>
        <begin position="197"/>
        <end position="208"/>
    </location>
</feature>
<sequence>MRAMSRASRHNPSYLQPVERTDIGDDDNPDTPKSKSQRKREVTALQDLGAALEALPKDKLAKVPLPESLADALQQARRITSHEGKRRQMQYIGKLMRALTDDDVEAIRRVLATFVGASKAETARLHAIERWRDRLAADDGAITEFIAAHPDTDVQALRTLVRNARKEAQQGKPPKSSRELFQMVKQALAGNDRASEDAEPSDLEDDQA</sequence>
<evidence type="ECO:0000256" key="4">
    <source>
        <dbReference type="ARBA" id="ARBA00022884"/>
    </source>
</evidence>
<evidence type="ECO:0000256" key="2">
    <source>
        <dbReference type="ARBA" id="ARBA00022517"/>
    </source>
</evidence>
<dbReference type="NCBIfam" id="NF003593">
    <property type="entry name" value="PRK05255.1-1"/>
    <property type="match status" value="1"/>
</dbReference>
<name>A0ABX7ZG43_9RALS</name>
<reference evidence="7 8" key="1">
    <citation type="journal article" date="2021" name="Phytopathology">
        <title>Complete genome sequence of Ralstonia syzygii subsp. indonesiensis strain LLRS-1, isolated from wilted tobacco in China.</title>
        <authorList>
            <person name="Lu C.H."/>
            <person name="Li J.Y."/>
            <person name="Mi M.G."/>
            <person name="Lin Z.L."/>
            <person name="Jiang N."/>
            <person name="Gai X."/>
            <person name="Ma J.H."/>
            <person name="Lei L.P."/>
            <person name="Xia Z.Y."/>
        </authorList>
    </citation>
    <scope>NUCLEOTIDE SEQUENCE [LARGE SCALE GENOMIC DNA]</scope>
    <source>
        <strain evidence="7 8">LLRS-1</strain>
    </source>
</reference>
<evidence type="ECO:0000256" key="3">
    <source>
        <dbReference type="ARBA" id="ARBA00022730"/>
    </source>
</evidence>
<keyword evidence="2 5" id="KW-0690">Ribosome biogenesis</keyword>
<dbReference type="PIRSF" id="PIRSF016183">
    <property type="entry name" value="UCP016183"/>
    <property type="match status" value="1"/>
</dbReference>
<comment type="function">
    <text evidence="5">Member of a network of 50S ribosomal subunit biogenesis factors which assembles along the 30S-50S interface, preventing incorrect 23S rRNA structures from forming. Promotes peptidyl transferase center (PTC) maturation.</text>
</comment>
<comment type="similarity">
    <text evidence="5">Belongs to the DarP family.</text>
</comment>
<evidence type="ECO:0000256" key="6">
    <source>
        <dbReference type="SAM" id="MobiDB-lite"/>
    </source>
</evidence>
<organism evidence="7 8">
    <name type="scientific">Ralstonia syzygii</name>
    <dbReference type="NCBI Taxonomy" id="28097"/>
    <lineage>
        <taxon>Bacteria</taxon>
        <taxon>Pseudomonadati</taxon>
        <taxon>Pseudomonadota</taxon>
        <taxon>Betaproteobacteria</taxon>
        <taxon>Burkholderiales</taxon>
        <taxon>Burkholderiaceae</taxon>
        <taxon>Ralstonia</taxon>
        <taxon>Ralstonia solanacearum species complex</taxon>
    </lineage>
</organism>
<dbReference type="Pfam" id="PF04751">
    <property type="entry name" value="DarP"/>
    <property type="match status" value="1"/>
</dbReference>
<protein>
    <recommendedName>
        <fullName evidence="5">Dual-action ribosomal maturation protein DarP</fullName>
    </recommendedName>
    <alternativeName>
        <fullName evidence="5">Large ribosomal subunit assembly factor DarP</fullName>
    </alternativeName>
</protein>
<accession>A0ABX7ZG43</accession>
<evidence type="ECO:0000256" key="1">
    <source>
        <dbReference type="ARBA" id="ARBA00022490"/>
    </source>
</evidence>
<evidence type="ECO:0000256" key="5">
    <source>
        <dbReference type="HAMAP-Rule" id="MF_00765"/>
    </source>
</evidence>
<dbReference type="InterPro" id="IPR023153">
    <property type="entry name" value="DarP_sf"/>
</dbReference>
<keyword evidence="3 5" id="KW-0699">rRNA-binding</keyword>
<dbReference type="CDD" id="cd16331">
    <property type="entry name" value="YjgA-like"/>
    <property type="match status" value="1"/>
</dbReference>
<dbReference type="InterPro" id="IPR006839">
    <property type="entry name" value="DarP"/>
</dbReference>
<evidence type="ECO:0000313" key="7">
    <source>
        <dbReference type="EMBL" id="QUP54405.1"/>
    </source>
</evidence>
<dbReference type="Gene3D" id="1.10.60.30">
    <property type="entry name" value="PSPTO4464-like domains"/>
    <property type="match status" value="2"/>
</dbReference>
<dbReference type="PANTHER" id="PTHR38101">
    <property type="entry name" value="UPF0307 PROTEIN YJGA"/>
    <property type="match status" value="1"/>
</dbReference>